<dbReference type="VEuPathDB" id="CryptoDB:GNI_155440"/>
<dbReference type="EMBL" id="AFNH02001161">
    <property type="protein sequence ID" value="EZG43951.1"/>
    <property type="molecule type" value="Genomic_DNA"/>
</dbReference>
<reference evidence="1" key="1">
    <citation type="submission" date="2013-12" db="EMBL/GenBank/DDBJ databases">
        <authorList>
            <person name="Omoto C.K."/>
            <person name="Sibley D."/>
            <person name="Venepally P."/>
            <person name="Hadjithomas M."/>
            <person name="Karamycheva S."/>
            <person name="Brunk B."/>
            <person name="Roos D."/>
            <person name="Caler E."/>
            <person name="Lorenzi H."/>
        </authorList>
    </citation>
    <scope>NUCLEOTIDE SEQUENCE</scope>
</reference>
<accession>A0A023AZ67</accession>
<dbReference type="AlphaFoldDB" id="A0A023AZ67"/>
<protein>
    <submittedName>
        <fullName evidence="1">Uncharacterized protein</fullName>
    </submittedName>
</protein>
<gene>
    <name evidence="1" type="ORF">GNI_155440</name>
</gene>
<comment type="caution">
    <text evidence="1">The sequence shown here is derived from an EMBL/GenBank/DDBJ whole genome shotgun (WGS) entry which is preliminary data.</text>
</comment>
<organism evidence="1 2">
    <name type="scientific">Gregarina niphandrodes</name>
    <name type="common">Septate eugregarine</name>
    <dbReference type="NCBI Taxonomy" id="110365"/>
    <lineage>
        <taxon>Eukaryota</taxon>
        <taxon>Sar</taxon>
        <taxon>Alveolata</taxon>
        <taxon>Apicomplexa</taxon>
        <taxon>Conoidasida</taxon>
        <taxon>Gregarinasina</taxon>
        <taxon>Eugregarinorida</taxon>
        <taxon>Gregarinidae</taxon>
        <taxon>Gregarina</taxon>
    </lineage>
</organism>
<dbReference type="GeneID" id="22915375"/>
<proteinExistence type="predicted"/>
<keyword evidence="2" id="KW-1185">Reference proteome</keyword>
<dbReference type="Proteomes" id="UP000019763">
    <property type="component" value="Unassembled WGS sequence"/>
</dbReference>
<sequence>MRSYLPRINYSLEGDNYEERKRIYDGFVYVFCHSSKVDDKMRRLIRHHVQHLRNVIMGYADDDT</sequence>
<name>A0A023AZ67_GRENI</name>
<evidence type="ECO:0000313" key="2">
    <source>
        <dbReference type="Proteomes" id="UP000019763"/>
    </source>
</evidence>
<dbReference type="RefSeq" id="XP_011132882.1">
    <property type="nucleotide sequence ID" value="XM_011134580.1"/>
</dbReference>
<evidence type="ECO:0000313" key="1">
    <source>
        <dbReference type="EMBL" id="EZG43951.1"/>
    </source>
</evidence>